<dbReference type="AlphaFoldDB" id="A0AAV4V6H4"/>
<evidence type="ECO:0000313" key="3">
    <source>
        <dbReference type="Proteomes" id="UP001054945"/>
    </source>
</evidence>
<comment type="caution">
    <text evidence="2">The sequence shown here is derived from an EMBL/GenBank/DDBJ whole genome shotgun (WGS) entry which is preliminary data.</text>
</comment>
<gene>
    <name evidence="2" type="ORF">CEXT_166401</name>
</gene>
<name>A0AAV4V6H4_CAEEX</name>
<sequence length="83" mass="9290">MVPKVFGPSSHTIEGTPRSHAVELPSTAKSAFRPPEEQGRFPSPDSIGPSSKLIRNRQDKSFVLPQWHSETCSRDPSERFVCR</sequence>
<organism evidence="2 3">
    <name type="scientific">Caerostris extrusa</name>
    <name type="common">Bark spider</name>
    <name type="synonym">Caerostris bankana</name>
    <dbReference type="NCBI Taxonomy" id="172846"/>
    <lineage>
        <taxon>Eukaryota</taxon>
        <taxon>Metazoa</taxon>
        <taxon>Ecdysozoa</taxon>
        <taxon>Arthropoda</taxon>
        <taxon>Chelicerata</taxon>
        <taxon>Arachnida</taxon>
        <taxon>Araneae</taxon>
        <taxon>Araneomorphae</taxon>
        <taxon>Entelegynae</taxon>
        <taxon>Araneoidea</taxon>
        <taxon>Araneidae</taxon>
        <taxon>Caerostris</taxon>
    </lineage>
</organism>
<evidence type="ECO:0000256" key="1">
    <source>
        <dbReference type="SAM" id="MobiDB-lite"/>
    </source>
</evidence>
<dbReference type="Proteomes" id="UP001054945">
    <property type="component" value="Unassembled WGS sequence"/>
</dbReference>
<keyword evidence="3" id="KW-1185">Reference proteome</keyword>
<reference evidence="2 3" key="1">
    <citation type="submission" date="2021-06" db="EMBL/GenBank/DDBJ databases">
        <title>Caerostris extrusa draft genome.</title>
        <authorList>
            <person name="Kono N."/>
            <person name="Arakawa K."/>
        </authorList>
    </citation>
    <scope>NUCLEOTIDE SEQUENCE [LARGE SCALE GENOMIC DNA]</scope>
</reference>
<feature type="region of interest" description="Disordered" evidence="1">
    <location>
        <begin position="1"/>
        <end position="52"/>
    </location>
</feature>
<proteinExistence type="predicted"/>
<dbReference type="EMBL" id="BPLR01014003">
    <property type="protein sequence ID" value="GIY65534.1"/>
    <property type="molecule type" value="Genomic_DNA"/>
</dbReference>
<accession>A0AAV4V6H4</accession>
<evidence type="ECO:0000313" key="2">
    <source>
        <dbReference type="EMBL" id="GIY65534.1"/>
    </source>
</evidence>
<protein>
    <submittedName>
        <fullName evidence="2">Uncharacterized protein</fullName>
    </submittedName>
</protein>